<feature type="compositionally biased region" description="Gly residues" evidence="1">
    <location>
        <begin position="1"/>
        <end position="11"/>
    </location>
</feature>
<reference evidence="3" key="1">
    <citation type="submission" date="2020-08" db="EMBL/GenBank/DDBJ databases">
        <title>Plant Genome Project.</title>
        <authorList>
            <person name="Zhang R.-G."/>
        </authorList>
    </citation>
    <scope>NUCLEOTIDE SEQUENCE</scope>
    <source>
        <strain evidence="3">WSP0</strain>
        <tissue evidence="3">Leaf</tissue>
    </source>
</reference>
<name>A0AAV6KCC7_9ERIC</name>
<evidence type="ECO:0000256" key="1">
    <source>
        <dbReference type="SAM" id="MobiDB-lite"/>
    </source>
</evidence>
<dbReference type="Proteomes" id="UP000823749">
    <property type="component" value="Chromosome 5"/>
</dbReference>
<dbReference type="Pfam" id="PF03004">
    <property type="entry name" value="Transposase_24"/>
    <property type="match status" value="1"/>
</dbReference>
<dbReference type="Pfam" id="PF03017">
    <property type="entry name" value="Transposase_23"/>
    <property type="match status" value="1"/>
</dbReference>
<accession>A0AAV6KCC7</accession>
<evidence type="ECO:0000259" key="2">
    <source>
        <dbReference type="Pfam" id="PF03017"/>
    </source>
</evidence>
<feature type="compositionally biased region" description="Low complexity" evidence="1">
    <location>
        <begin position="643"/>
        <end position="653"/>
    </location>
</feature>
<dbReference type="PANTHER" id="PTHR10775:SF188">
    <property type="entry name" value="TRANSPOSASE-ASSOCIATED DOMAIN-CONTAINING PROTEIN"/>
    <property type="match status" value="1"/>
</dbReference>
<gene>
    <name evidence="3" type="ORF">RHGRI_015191</name>
</gene>
<keyword evidence="4" id="KW-1185">Reference proteome</keyword>
<feature type="domain" description="Transposase Tnp1/En/Spm-like" evidence="2">
    <location>
        <begin position="765"/>
        <end position="829"/>
    </location>
</feature>
<feature type="region of interest" description="Disordered" evidence="1">
    <location>
        <begin position="639"/>
        <end position="658"/>
    </location>
</feature>
<feature type="compositionally biased region" description="Polar residues" evidence="1">
    <location>
        <begin position="368"/>
        <end position="378"/>
    </location>
</feature>
<feature type="region of interest" description="Disordered" evidence="1">
    <location>
        <begin position="353"/>
        <end position="410"/>
    </location>
</feature>
<evidence type="ECO:0000313" key="4">
    <source>
        <dbReference type="Proteomes" id="UP000823749"/>
    </source>
</evidence>
<comment type="caution">
    <text evidence="3">The sequence shown here is derived from an EMBL/GenBank/DDBJ whole genome shotgun (WGS) entry which is preliminary data.</text>
</comment>
<organism evidence="3 4">
    <name type="scientific">Rhododendron griersonianum</name>
    <dbReference type="NCBI Taxonomy" id="479676"/>
    <lineage>
        <taxon>Eukaryota</taxon>
        <taxon>Viridiplantae</taxon>
        <taxon>Streptophyta</taxon>
        <taxon>Embryophyta</taxon>
        <taxon>Tracheophyta</taxon>
        <taxon>Spermatophyta</taxon>
        <taxon>Magnoliopsida</taxon>
        <taxon>eudicotyledons</taxon>
        <taxon>Gunneridae</taxon>
        <taxon>Pentapetalae</taxon>
        <taxon>asterids</taxon>
        <taxon>Ericales</taxon>
        <taxon>Ericaceae</taxon>
        <taxon>Ericoideae</taxon>
        <taxon>Rhodoreae</taxon>
        <taxon>Rhododendron</taxon>
    </lineage>
</organism>
<dbReference type="InterPro" id="IPR004264">
    <property type="entry name" value="Transposase_23"/>
</dbReference>
<dbReference type="EMBL" id="JACTNZ010000005">
    <property type="protein sequence ID" value="KAG5550148.1"/>
    <property type="molecule type" value="Genomic_DNA"/>
</dbReference>
<protein>
    <recommendedName>
        <fullName evidence="2">Transposase Tnp1/En/Spm-like domain-containing protein</fullName>
    </recommendedName>
</protein>
<feature type="compositionally biased region" description="Basic and acidic residues" evidence="1">
    <location>
        <begin position="356"/>
        <end position="366"/>
    </location>
</feature>
<feature type="region of interest" description="Disordered" evidence="1">
    <location>
        <begin position="1"/>
        <end position="34"/>
    </location>
</feature>
<sequence length="844" mass="96704">MEEVGEGGADGGEVEEEEKGEKGEEREEDGMEEEEHWGLPVVHAVDCLNLSTSSQGLDEMINWGAKLRHLIQKKEQLVEHSKYKCWHGNDERIPNDPQKGPDEATAAYLKLLDNANTELYPGCKNFTSLSFIVRLLHMKVLHKLSNKTIDKFLAFYHEAFPEALNLPNSYYEAQKITDDLGFTYKTWDACPRSCMLFRNEHANLDACVVCGESRWKVTITRSKTGKKRGKKRAAKQMRYIPLKSKLQRFFTSSETAKLMSWHADGRTNDGVRRHPADALAWKEFDRRHVRKRLEFLKSKMPRADDHQIQREHFETFHAWFKDHSRYCGKAAMAKRKASKRPRTMDEAVQISLSKVVQEHPTPRPLEDTQPSQVMQPSQAPHLPQPIQPPSNETAPETSMKKCGRGSAKGIHQWGTGTKLKVMFDNDFQPLGDEGSRLKGQLGTMLRNPHRVPLTYLDWNSVPEEIKSAIWKEIEPVAMRSCNKLWKDHKAKTKDKYYTKHEEDPDILLKVPKRVLPYQWEELVSYWRITDAKLIATRNSKNREWRGPDHRTGRTHFSQIRLEMNANGENTDKMSVFIKTRDENDPDVKAVVEEFNQNLAEIPESLQTTEVRNKIFHDVLGEDGHGYCKTYGAGVPRSAVYGQSSRSSHASSSSNHNEITRQVHEATQEIEQRLSSEIEKRLSSEIEQRLTREIEQRFAGEMERMLNEKLMAHLGRMRAQMALFQTYGGTNQTEQVLNDFQDGDQGFSPLPTHSPQLDGQDGHEKVCLVSYTIPKHDVAEGIVVSKDPLVKVDGKPLGSDFWKVLVKKVKIPNASLERPRKKFRTVGEAVGCAVAWRSCDVFDEE</sequence>
<evidence type="ECO:0000313" key="3">
    <source>
        <dbReference type="EMBL" id="KAG5550148.1"/>
    </source>
</evidence>
<dbReference type="InterPro" id="IPR004252">
    <property type="entry name" value="Probable_transposase_24"/>
</dbReference>
<proteinExistence type="predicted"/>
<dbReference type="PANTHER" id="PTHR10775">
    <property type="entry name" value="OS08G0208400 PROTEIN"/>
    <property type="match status" value="1"/>
</dbReference>
<dbReference type="AlphaFoldDB" id="A0AAV6KCC7"/>